<keyword evidence="8 17" id="KW-0812">Transmembrane</keyword>
<comment type="similarity">
    <text evidence="3">Belongs to the etk/wzc family.</text>
</comment>
<keyword evidence="22" id="KW-1185">Reference proteome</keyword>
<dbReference type="InterPro" id="IPR032807">
    <property type="entry name" value="GNVR"/>
</dbReference>
<dbReference type="NCBIfam" id="TIGR01007">
    <property type="entry name" value="eps_fam"/>
    <property type="match status" value="1"/>
</dbReference>
<dbReference type="Proteomes" id="UP000285232">
    <property type="component" value="Unassembled WGS sequence"/>
</dbReference>
<organism evidence="21 22">
    <name type="scientific">Aurantiacibacter aquimixticola</name>
    <dbReference type="NCBI Taxonomy" id="1958945"/>
    <lineage>
        <taxon>Bacteria</taxon>
        <taxon>Pseudomonadati</taxon>
        <taxon>Pseudomonadota</taxon>
        <taxon>Alphaproteobacteria</taxon>
        <taxon>Sphingomonadales</taxon>
        <taxon>Erythrobacteraceae</taxon>
        <taxon>Aurantiacibacter</taxon>
    </lineage>
</organism>
<keyword evidence="14" id="KW-0829">Tyrosine-protein kinase</keyword>
<proteinExistence type="inferred from homology"/>
<keyword evidence="6" id="KW-0997">Cell inner membrane</keyword>
<dbReference type="OrthoDB" id="230260at2"/>
<comment type="catalytic activity">
    <reaction evidence="15">
        <text>L-tyrosyl-[protein] + ATP = O-phospho-L-tyrosyl-[protein] + ADP + H(+)</text>
        <dbReference type="Rhea" id="RHEA:10596"/>
        <dbReference type="Rhea" id="RHEA-COMP:10136"/>
        <dbReference type="Rhea" id="RHEA-COMP:20101"/>
        <dbReference type="ChEBI" id="CHEBI:15378"/>
        <dbReference type="ChEBI" id="CHEBI:30616"/>
        <dbReference type="ChEBI" id="CHEBI:46858"/>
        <dbReference type="ChEBI" id="CHEBI:61978"/>
        <dbReference type="ChEBI" id="CHEBI:456216"/>
        <dbReference type="EC" id="2.7.10.2"/>
    </reaction>
</comment>
<dbReference type="InterPro" id="IPR005702">
    <property type="entry name" value="Wzc-like_C"/>
</dbReference>
<protein>
    <recommendedName>
        <fullName evidence="4">non-specific protein-tyrosine kinase</fullName>
        <ecNumber evidence="4">2.7.10.2</ecNumber>
    </recommendedName>
</protein>
<dbReference type="InterPro" id="IPR027417">
    <property type="entry name" value="P-loop_NTPase"/>
</dbReference>
<keyword evidence="11" id="KW-0067">ATP-binding</keyword>
<dbReference type="AlphaFoldDB" id="A0A419RSG5"/>
<dbReference type="PANTHER" id="PTHR32309:SF13">
    <property type="entry name" value="FERRIC ENTEROBACTIN TRANSPORT PROTEIN FEPE"/>
    <property type="match status" value="1"/>
</dbReference>
<dbReference type="EC" id="2.7.10.2" evidence="4"/>
<keyword evidence="16" id="KW-0175">Coiled coil</keyword>
<evidence type="ECO:0000256" key="3">
    <source>
        <dbReference type="ARBA" id="ARBA00008883"/>
    </source>
</evidence>
<dbReference type="GO" id="GO:0004715">
    <property type="term" value="F:non-membrane spanning protein tyrosine kinase activity"/>
    <property type="evidence" value="ECO:0007669"/>
    <property type="project" value="UniProtKB-EC"/>
</dbReference>
<dbReference type="EMBL" id="RAHX01000001">
    <property type="protein sequence ID" value="RJY08727.1"/>
    <property type="molecule type" value="Genomic_DNA"/>
</dbReference>
<dbReference type="Pfam" id="PF13614">
    <property type="entry name" value="AAA_31"/>
    <property type="match status" value="1"/>
</dbReference>
<evidence type="ECO:0000256" key="15">
    <source>
        <dbReference type="ARBA" id="ARBA00051245"/>
    </source>
</evidence>
<evidence type="ECO:0000259" key="20">
    <source>
        <dbReference type="Pfam" id="PF13807"/>
    </source>
</evidence>
<comment type="subcellular location">
    <subcellularLocation>
        <location evidence="1">Cell inner membrane</location>
        <topology evidence="1">Multi-pass membrane protein</topology>
    </subcellularLocation>
</comment>
<evidence type="ECO:0000256" key="11">
    <source>
        <dbReference type="ARBA" id="ARBA00022840"/>
    </source>
</evidence>
<dbReference type="InterPro" id="IPR025669">
    <property type="entry name" value="AAA_dom"/>
</dbReference>
<evidence type="ECO:0000313" key="21">
    <source>
        <dbReference type="EMBL" id="RJY08727.1"/>
    </source>
</evidence>
<evidence type="ECO:0000256" key="7">
    <source>
        <dbReference type="ARBA" id="ARBA00022679"/>
    </source>
</evidence>
<evidence type="ECO:0000256" key="12">
    <source>
        <dbReference type="ARBA" id="ARBA00022989"/>
    </source>
</evidence>
<evidence type="ECO:0000259" key="18">
    <source>
        <dbReference type="Pfam" id="PF02706"/>
    </source>
</evidence>
<feature type="transmembrane region" description="Helical" evidence="17">
    <location>
        <begin position="39"/>
        <end position="57"/>
    </location>
</feature>
<evidence type="ECO:0000256" key="14">
    <source>
        <dbReference type="ARBA" id="ARBA00023137"/>
    </source>
</evidence>
<name>A0A419RSG5_9SPHN</name>
<keyword evidence="7 21" id="KW-0808">Transferase</keyword>
<dbReference type="Gene3D" id="3.40.50.300">
    <property type="entry name" value="P-loop containing nucleotide triphosphate hydrolases"/>
    <property type="match status" value="1"/>
</dbReference>
<keyword evidence="13 17" id="KW-0472">Membrane</keyword>
<evidence type="ECO:0000256" key="8">
    <source>
        <dbReference type="ARBA" id="ARBA00022692"/>
    </source>
</evidence>
<comment type="similarity">
    <text evidence="2">Belongs to the CpsD/CapB family.</text>
</comment>
<dbReference type="InterPro" id="IPR003856">
    <property type="entry name" value="LPS_length_determ_N"/>
</dbReference>
<dbReference type="InterPro" id="IPR050445">
    <property type="entry name" value="Bact_polysacc_biosynth/exp"/>
</dbReference>
<sequence>MNTAALPLASDYGAIGPTSENTVSPLEHYFYLARRKWKLIAAILLGFLVLGLVVTMLTTPQYRSTARIEISQIDTNVADVEGVDRQRPIMERAYLQTQYELLESRSQAERVARAARLQSDPAFLEAYGLSPEATIPMGTIIAILRRDVTIDPVVGSNLVDIRFTSPDRELSAKIANTWAQQFITSNFDRLFGSNVQAREYLSERLSEVRESLEESESELIDYATSRQIVQIGNGGNGTEGDGVSRTLVSDELETLNSQLANATAARIEAESSSLSPRSASSETLGSVAAFRRQLASARAELADVSSRLGDQHPAVIALRSQIEELESAIATETRRASSESQRNVASARANERALRQRIASLKSEFLREQQAGVQFAILDRDVRTNRELYDALLQQYKNLGAAGVGRNNMAMVDAAEVANNPVEPNLLSNLLIFLAMGTLASLGMLYAIESVDNGFTDTAQVESELGLPLLGAIPRTSGISPAEELEMRSSELYESYTTARSNLSFLTNQGIPKTLMLTSSRAAEGKSLSAFALSKLTAEQGKRVLLIDGDMRNSGLGKYIDVENTVGLSNLLAGEELEADGIISLSEDKFDVLPSGRVPPNAAELLAGPALSALMQKFRSRYDHVIIDGPPVLGLADVQEMGRVLDGVVMIIEAGGSKQRAVRQALKRVQKNGTRVYGALMTKVTDDGLHYGYGYGYGYGSQQSEKSEPA</sequence>
<evidence type="ECO:0000256" key="17">
    <source>
        <dbReference type="SAM" id="Phobius"/>
    </source>
</evidence>
<accession>A0A419RSG5</accession>
<dbReference type="RefSeq" id="WP_120047740.1">
    <property type="nucleotide sequence ID" value="NZ_RAHX01000001.1"/>
</dbReference>
<gene>
    <name evidence="21" type="ORF">D6201_04570</name>
</gene>
<feature type="coiled-coil region" evidence="16">
    <location>
        <begin position="252"/>
        <end position="364"/>
    </location>
</feature>
<evidence type="ECO:0000256" key="6">
    <source>
        <dbReference type="ARBA" id="ARBA00022519"/>
    </source>
</evidence>
<keyword evidence="12 17" id="KW-1133">Transmembrane helix</keyword>
<dbReference type="PANTHER" id="PTHR32309">
    <property type="entry name" value="TYROSINE-PROTEIN KINASE"/>
    <property type="match status" value="1"/>
</dbReference>
<evidence type="ECO:0000256" key="10">
    <source>
        <dbReference type="ARBA" id="ARBA00022777"/>
    </source>
</evidence>
<feature type="domain" description="Tyrosine-protein kinase G-rich" evidence="20">
    <location>
        <begin position="378"/>
        <end position="445"/>
    </location>
</feature>
<dbReference type="Pfam" id="PF13807">
    <property type="entry name" value="GNVR"/>
    <property type="match status" value="1"/>
</dbReference>
<evidence type="ECO:0000256" key="9">
    <source>
        <dbReference type="ARBA" id="ARBA00022741"/>
    </source>
</evidence>
<keyword evidence="9" id="KW-0547">Nucleotide-binding</keyword>
<evidence type="ECO:0000256" key="2">
    <source>
        <dbReference type="ARBA" id="ARBA00007316"/>
    </source>
</evidence>
<dbReference type="GO" id="GO:0005524">
    <property type="term" value="F:ATP binding"/>
    <property type="evidence" value="ECO:0007669"/>
    <property type="project" value="UniProtKB-KW"/>
</dbReference>
<evidence type="ECO:0000256" key="16">
    <source>
        <dbReference type="SAM" id="Coils"/>
    </source>
</evidence>
<dbReference type="SUPFAM" id="SSF52540">
    <property type="entry name" value="P-loop containing nucleoside triphosphate hydrolases"/>
    <property type="match status" value="1"/>
</dbReference>
<comment type="caution">
    <text evidence="21">The sequence shown here is derived from an EMBL/GenBank/DDBJ whole genome shotgun (WGS) entry which is preliminary data.</text>
</comment>
<dbReference type="GO" id="GO:0005886">
    <property type="term" value="C:plasma membrane"/>
    <property type="evidence" value="ECO:0007669"/>
    <property type="project" value="UniProtKB-SubCell"/>
</dbReference>
<evidence type="ECO:0000259" key="19">
    <source>
        <dbReference type="Pfam" id="PF13614"/>
    </source>
</evidence>
<evidence type="ECO:0000256" key="4">
    <source>
        <dbReference type="ARBA" id="ARBA00011903"/>
    </source>
</evidence>
<evidence type="ECO:0000313" key="22">
    <source>
        <dbReference type="Proteomes" id="UP000285232"/>
    </source>
</evidence>
<evidence type="ECO:0000256" key="5">
    <source>
        <dbReference type="ARBA" id="ARBA00022475"/>
    </source>
</evidence>
<dbReference type="CDD" id="cd05387">
    <property type="entry name" value="BY-kinase"/>
    <property type="match status" value="1"/>
</dbReference>
<reference evidence="21 22" key="1">
    <citation type="journal article" date="2017" name="Int. J. Syst. Evol. Microbiol.">
        <title>Erythrobacter aquimixticola sp. nov., isolated from the junction between the ocean and a freshwater spring.</title>
        <authorList>
            <person name="Park S."/>
            <person name="Jung Y.T."/>
            <person name="Choi S.J."/>
            <person name="Yoon J.H."/>
        </authorList>
    </citation>
    <scope>NUCLEOTIDE SEQUENCE [LARGE SCALE GENOMIC DNA]</scope>
    <source>
        <strain evidence="21 22">JSSK-14</strain>
    </source>
</reference>
<keyword evidence="10 21" id="KW-0418">Kinase</keyword>
<feature type="domain" description="AAA" evidence="19">
    <location>
        <begin position="524"/>
        <end position="664"/>
    </location>
</feature>
<dbReference type="Pfam" id="PF02706">
    <property type="entry name" value="Wzz"/>
    <property type="match status" value="1"/>
</dbReference>
<feature type="domain" description="Polysaccharide chain length determinant N-terminal" evidence="18">
    <location>
        <begin position="34"/>
        <end position="113"/>
    </location>
</feature>
<evidence type="ECO:0000256" key="13">
    <source>
        <dbReference type="ARBA" id="ARBA00023136"/>
    </source>
</evidence>
<evidence type="ECO:0000256" key="1">
    <source>
        <dbReference type="ARBA" id="ARBA00004429"/>
    </source>
</evidence>
<keyword evidence="5" id="KW-1003">Cell membrane</keyword>